<accession>X1HZW6</accession>
<organism evidence="2">
    <name type="scientific">marine sediment metagenome</name>
    <dbReference type="NCBI Taxonomy" id="412755"/>
    <lineage>
        <taxon>unclassified sequences</taxon>
        <taxon>metagenomes</taxon>
        <taxon>ecological metagenomes</taxon>
    </lineage>
</organism>
<reference evidence="2" key="1">
    <citation type="journal article" date="2014" name="Front. Microbiol.">
        <title>High frequency of phylogenetically diverse reductive dehalogenase-homologous genes in deep subseafloor sedimentary metagenomes.</title>
        <authorList>
            <person name="Kawai M."/>
            <person name="Futagami T."/>
            <person name="Toyoda A."/>
            <person name="Takaki Y."/>
            <person name="Nishi S."/>
            <person name="Hori S."/>
            <person name="Arai W."/>
            <person name="Tsubouchi T."/>
            <person name="Morono Y."/>
            <person name="Uchiyama I."/>
            <person name="Ito T."/>
            <person name="Fujiyama A."/>
            <person name="Inagaki F."/>
            <person name="Takami H."/>
        </authorList>
    </citation>
    <scope>NUCLEOTIDE SEQUENCE</scope>
    <source>
        <strain evidence="2">Expedition CK06-06</strain>
    </source>
</reference>
<name>X1HZW6_9ZZZZ</name>
<dbReference type="PROSITE" id="PS50110">
    <property type="entry name" value="RESPONSE_REGULATORY"/>
    <property type="match status" value="1"/>
</dbReference>
<dbReference type="Pfam" id="PF00072">
    <property type="entry name" value="Response_reg"/>
    <property type="match status" value="1"/>
</dbReference>
<feature type="non-terminal residue" evidence="2">
    <location>
        <position position="55"/>
    </location>
</feature>
<evidence type="ECO:0000313" key="2">
    <source>
        <dbReference type="EMBL" id="GAH62605.1"/>
    </source>
</evidence>
<proteinExistence type="predicted"/>
<dbReference type="EMBL" id="BARU01034284">
    <property type="protein sequence ID" value="GAH62605.1"/>
    <property type="molecule type" value="Genomic_DNA"/>
</dbReference>
<dbReference type="SUPFAM" id="SSF52172">
    <property type="entry name" value="CheY-like"/>
    <property type="match status" value="1"/>
</dbReference>
<protein>
    <recommendedName>
        <fullName evidence="1">Response regulatory domain-containing protein</fullName>
    </recommendedName>
</protein>
<dbReference type="GO" id="GO:0000160">
    <property type="term" value="P:phosphorelay signal transduction system"/>
    <property type="evidence" value="ECO:0007669"/>
    <property type="project" value="InterPro"/>
</dbReference>
<comment type="caution">
    <text evidence="2">The sequence shown here is derived from an EMBL/GenBank/DDBJ whole genome shotgun (WGS) entry which is preliminary data.</text>
</comment>
<feature type="domain" description="Response regulatory" evidence="1">
    <location>
        <begin position="6"/>
        <end position="55"/>
    </location>
</feature>
<dbReference type="InterPro" id="IPR011006">
    <property type="entry name" value="CheY-like_superfamily"/>
</dbReference>
<gene>
    <name evidence="2" type="ORF">S03H2_53834</name>
</gene>
<evidence type="ECO:0000259" key="1">
    <source>
        <dbReference type="PROSITE" id="PS50110"/>
    </source>
</evidence>
<sequence length="55" mass="6120">MDLNMKVLVADDFASMRRIVKNVLKQMGFTKIIEADDGSVALQVLKKEEIGLILA</sequence>
<dbReference type="AlphaFoldDB" id="X1HZW6"/>
<dbReference type="Gene3D" id="3.40.50.2300">
    <property type="match status" value="1"/>
</dbReference>
<dbReference type="InterPro" id="IPR001789">
    <property type="entry name" value="Sig_transdc_resp-reg_receiver"/>
</dbReference>